<dbReference type="InterPro" id="IPR007627">
    <property type="entry name" value="RNA_pol_sigma70_r2"/>
</dbReference>
<dbReference type="InterPro" id="IPR013249">
    <property type="entry name" value="RNA_pol_sigma70_r4_t2"/>
</dbReference>
<proteinExistence type="inferred from homology"/>
<keyword evidence="8" id="KW-1185">Reference proteome</keyword>
<dbReference type="GO" id="GO:0016987">
    <property type="term" value="F:sigma factor activity"/>
    <property type="evidence" value="ECO:0007669"/>
    <property type="project" value="UniProtKB-KW"/>
</dbReference>
<evidence type="ECO:0000313" key="8">
    <source>
        <dbReference type="Proteomes" id="UP000030700"/>
    </source>
</evidence>
<feature type="domain" description="RNA polymerase sigma-70 region 2" evidence="5">
    <location>
        <begin position="65"/>
        <end position="132"/>
    </location>
</feature>
<evidence type="ECO:0000313" key="7">
    <source>
        <dbReference type="EMBL" id="GAK53701.1"/>
    </source>
</evidence>
<comment type="similarity">
    <text evidence="1">Belongs to the sigma-70 factor family. ECF subfamily.</text>
</comment>
<evidence type="ECO:0000259" key="5">
    <source>
        <dbReference type="Pfam" id="PF04542"/>
    </source>
</evidence>
<reference evidence="7" key="1">
    <citation type="journal article" date="2015" name="PeerJ">
        <title>First genomic representation of candidate bacterial phylum KSB3 points to enhanced environmental sensing as a trigger of wastewater bulking.</title>
        <authorList>
            <person name="Sekiguchi Y."/>
            <person name="Ohashi A."/>
            <person name="Parks D.H."/>
            <person name="Yamauchi T."/>
            <person name="Tyson G.W."/>
            <person name="Hugenholtz P."/>
        </authorList>
    </citation>
    <scope>NUCLEOTIDE SEQUENCE [LARGE SCALE GENOMIC DNA]</scope>
</reference>
<dbReference type="HOGENOM" id="CLU_047691_3_0_0"/>
<dbReference type="Proteomes" id="UP000030700">
    <property type="component" value="Unassembled WGS sequence"/>
</dbReference>
<dbReference type="NCBIfam" id="TIGR02937">
    <property type="entry name" value="sigma70-ECF"/>
    <property type="match status" value="1"/>
</dbReference>
<evidence type="ECO:0000256" key="2">
    <source>
        <dbReference type="ARBA" id="ARBA00023015"/>
    </source>
</evidence>
<dbReference type="CDD" id="cd06171">
    <property type="entry name" value="Sigma70_r4"/>
    <property type="match status" value="1"/>
</dbReference>
<protein>
    <submittedName>
        <fullName evidence="7">RNA polymerase sigma factor</fullName>
    </submittedName>
</protein>
<evidence type="ECO:0000256" key="3">
    <source>
        <dbReference type="ARBA" id="ARBA00023082"/>
    </source>
</evidence>
<organism evidence="7">
    <name type="scientific">Candidatus Moduliflexus flocculans</name>
    <dbReference type="NCBI Taxonomy" id="1499966"/>
    <lineage>
        <taxon>Bacteria</taxon>
        <taxon>Candidatus Moduliflexota</taxon>
        <taxon>Candidatus Moduliflexia</taxon>
        <taxon>Candidatus Moduliflexales</taxon>
        <taxon>Candidatus Moduliflexaceae</taxon>
    </lineage>
</organism>
<dbReference type="STRING" id="1499966.U14_04972"/>
<dbReference type="GO" id="GO:0006352">
    <property type="term" value="P:DNA-templated transcription initiation"/>
    <property type="evidence" value="ECO:0007669"/>
    <property type="project" value="InterPro"/>
</dbReference>
<dbReference type="InterPro" id="IPR036388">
    <property type="entry name" value="WH-like_DNA-bd_sf"/>
</dbReference>
<dbReference type="Pfam" id="PF08281">
    <property type="entry name" value="Sigma70_r4_2"/>
    <property type="match status" value="1"/>
</dbReference>
<evidence type="ECO:0000259" key="6">
    <source>
        <dbReference type="Pfam" id="PF08281"/>
    </source>
</evidence>
<dbReference type="InterPro" id="IPR013325">
    <property type="entry name" value="RNA_pol_sigma_r2"/>
</dbReference>
<keyword evidence="4" id="KW-0804">Transcription</keyword>
<accession>A0A081BQM0</accession>
<keyword evidence="3" id="KW-0731">Sigma factor</keyword>
<dbReference type="GO" id="GO:0003677">
    <property type="term" value="F:DNA binding"/>
    <property type="evidence" value="ECO:0007669"/>
    <property type="project" value="InterPro"/>
</dbReference>
<evidence type="ECO:0000256" key="1">
    <source>
        <dbReference type="ARBA" id="ARBA00010641"/>
    </source>
</evidence>
<dbReference type="SUPFAM" id="SSF88659">
    <property type="entry name" value="Sigma3 and sigma4 domains of RNA polymerase sigma factors"/>
    <property type="match status" value="1"/>
</dbReference>
<dbReference type="SUPFAM" id="SSF88946">
    <property type="entry name" value="Sigma2 domain of RNA polymerase sigma factors"/>
    <property type="match status" value="1"/>
</dbReference>
<gene>
    <name evidence="7" type="ORF">U14_04972</name>
</gene>
<dbReference type="InterPro" id="IPR014284">
    <property type="entry name" value="RNA_pol_sigma-70_dom"/>
</dbReference>
<dbReference type="PANTHER" id="PTHR43133:SF53">
    <property type="entry name" value="ECF RNA POLYMERASE SIGMA-E FACTOR"/>
    <property type="match status" value="1"/>
</dbReference>
<sequence>MTIFYNFIDNKNLSVVWNFLAAALSKDADIASVGKRQKEKTQALMTDEELVSFSQRGDTNAFEKLIVRYQRQVFHLIYQMTNNAEVVEDIGQEVFIAAFKGIKDFHGKSSFFTWLYRIAINHCKNYLAASSRSQNFETRYRKEEPIEDVTEDYEENPQSLLLAKEFVEQLEEALATLPPEQRVVLTLCEFQGLSYEEIADILECPVGTIRSRLSRARTALQDILDHAL</sequence>
<dbReference type="Pfam" id="PF04542">
    <property type="entry name" value="Sigma70_r2"/>
    <property type="match status" value="1"/>
</dbReference>
<dbReference type="EMBL" id="DF820460">
    <property type="protein sequence ID" value="GAK53701.1"/>
    <property type="molecule type" value="Genomic_DNA"/>
</dbReference>
<name>A0A081BQM0_9BACT</name>
<keyword evidence="2" id="KW-0805">Transcription regulation</keyword>
<dbReference type="Gene3D" id="1.10.1740.10">
    <property type="match status" value="1"/>
</dbReference>
<dbReference type="PANTHER" id="PTHR43133">
    <property type="entry name" value="RNA POLYMERASE ECF-TYPE SIGMA FACTO"/>
    <property type="match status" value="1"/>
</dbReference>
<dbReference type="InterPro" id="IPR013324">
    <property type="entry name" value="RNA_pol_sigma_r3/r4-like"/>
</dbReference>
<dbReference type="Gene3D" id="1.10.10.10">
    <property type="entry name" value="Winged helix-like DNA-binding domain superfamily/Winged helix DNA-binding domain"/>
    <property type="match status" value="1"/>
</dbReference>
<dbReference type="AlphaFoldDB" id="A0A081BQM0"/>
<feature type="domain" description="RNA polymerase sigma factor 70 region 4 type 2" evidence="6">
    <location>
        <begin position="168"/>
        <end position="220"/>
    </location>
</feature>
<evidence type="ECO:0000256" key="4">
    <source>
        <dbReference type="ARBA" id="ARBA00023163"/>
    </source>
</evidence>
<dbReference type="InterPro" id="IPR039425">
    <property type="entry name" value="RNA_pol_sigma-70-like"/>
</dbReference>